<dbReference type="PANTHER" id="PTHR28546">
    <property type="entry name" value="NEURONAL VESICLE TRAFFICKING-ASSOCIATED PROTEIN 2-RELATED"/>
    <property type="match status" value="1"/>
</dbReference>
<evidence type="ECO:0000256" key="5">
    <source>
        <dbReference type="ARBA" id="ARBA00022989"/>
    </source>
</evidence>
<reference evidence="9 10" key="1">
    <citation type="journal article" date="2019" name="Mol. Ecol. Resour.">
        <title>Chromosome-level genome assembly of Triplophysa tibetana, a fish adapted to the harsh high-altitude environment of the Tibetan Plateau.</title>
        <authorList>
            <person name="Yang X."/>
            <person name="Liu H."/>
            <person name="Ma Z."/>
            <person name="Zou Y."/>
            <person name="Zou M."/>
            <person name="Mao Y."/>
            <person name="Li X."/>
            <person name="Wang H."/>
            <person name="Chen T."/>
            <person name="Wang W."/>
            <person name="Yang R."/>
        </authorList>
    </citation>
    <scope>NUCLEOTIDE SEQUENCE [LARGE SCALE GENOMIC DNA]</scope>
    <source>
        <strain evidence="9">TTIB1903HZAU</strain>
        <tissue evidence="9">Muscle</tissue>
    </source>
</reference>
<accession>A0A5A9PLZ7</accession>
<sequence>MVKLGSNLVEKVERQPSLEDGFDNIPLITPLEVNQLQQSFPDKVIVKTTTEYQLKDKKRKLYVPSIKKLNINLYDEMSEKVKLTGLIVITLAFLACLLLLVMYKALWYDQLGCPEGFILQHRHCTPAALEMYYPDQVSRGSLYTAMTHLNQAKRNIPEISSPWLPLISALKEGQRAKGEGNHS</sequence>
<keyword evidence="4 8" id="KW-0812">Transmembrane</keyword>
<evidence type="ECO:0000256" key="3">
    <source>
        <dbReference type="ARBA" id="ARBA00007767"/>
    </source>
</evidence>
<keyword evidence="7" id="KW-0968">Cytoplasmic vesicle</keyword>
<evidence type="ECO:0000313" key="9">
    <source>
        <dbReference type="EMBL" id="KAA0721966.1"/>
    </source>
</evidence>
<dbReference type="GO" id="GO:0016197">
    <property type="term" value="P:endosomal transport"/>
    <property type="evidence" value="ECO:0007669"/>
    <property type="project" value="TreeGrafter"/>
</dbReference>
<dbReference type="OrthoDB" id="9866545at2759"/>
<evidence type="ECO:0000256" key="6">
    <source>
        <dbReference type="ARBA" id="ARBA00023136"/>
    </source>
</evidence>
<evidence type="ECO:0000256" key="4">
    <source>
        <dbReference type="ARBA" id="ARBA00022692"/>
    </source>
</evidence>
<dbReference type="Pfam" id="PF06387">
    <property type="entry name" value="Calcyon"/>
    <property type="match status" value="1"/>
</dbReference>
<dbReference type="GO" id="GO:0005768">
    <property type="term" value="C:endosome"/>
    <property type="evidence" value="ECO:0007669"/>
    <property type="project" value="TreeGrafter"/>
</dbReference>
<comment type="subcellular location">
    <subcellularLocation>
        <location evidence="1">Cytoplasmic vesicle membrane</location>
    </subcellularLocation>
    <subcellularLocation>
        <location evidence="2">Membrane</location>
        <topology evidence="2">Single-pass membrane protein</topology>
    </subcellularLocation>
</comment>
<dbReference type="GO" id="GO:0048268">
    <property type="term" value="P:clathrin coat assembly"/>
    <property type="evidence" value="ECO:0007669"/>
    <property type="project" value="InterPro"/>
</dbReference>
<dbReference type="AlphaFoldDB" id="A0A5A9PLZ7"/>
<dbReference type="InterPro" id="IPR009431">
    <property type="entry name" value="NSG"/>
</dbReference>
<proteinExistence type="inferred from homology"/>
<gene>
    <name evidence="9" type="ORF">E1301_Tti012040</name>
</gene>
<dbReference type="EMBL" id="SOYY01000004">
    <property type="protein sequence ID" value="KAA0721966.1"/>
    <property type="molecule type" value="Genomic_DNA"/>
</dbReference>
<dbReference type="GO" id="GO:0032051">
    <property type="term" value="F:clathrin light chain binding"/>
    <property type="evidence" value="ECO:0007669"/>
    <property type="project" value="InterPro"/>
</dbReference>
<feature type="transmembrane region" description="Helical" evidence="8">
    <location>
        <begin position="83"/>
        <end position="103"/>
    </location>
</feature>
<keyword evidence="5 8" id="KW-1133">Transmembrane helix</keyword>
<evidence type="ECO:0000256" key="1">
    <source>
        <dbReference type="ARBA" id="ARBA00004156"/>
    </source>
</evidence>
<protein>
    <submittedName>
        <fullName evidence="9">Neuronal vesicle trafficking-associated protein 1</fullName>
    </submittedName>
</protein>
<dbReference type="GO" id="GO:0030659">
    <property type="term" value="C:cytoplasmic vesicle membrane"/>
    <property type="evidence" value="ECO:0007669"/>
    <property type="project" value="UniProtKB-SubCell"/>
</dbReference>
<evidence type="ECO:0000256" key="8">
    <source>
        <dbReference type="SAM" id="Phobius"/>
    </source>
</evidence>
<evidence type="ECO:0000313" key="10">
    <source>
        <dbReference type="Proteomes" id="UP000324632"/>
    </source>
</evidence>
<dbReference type="PANTHER" id="PTHR28546:SF1">
    <property type="entry name" value="NEURON-SPECIFIC VESICULAR PROTEIN CALCYON"/>
    <property type="match status" value="1"/>
</dbReference>
<comment type="similarity">
    <text evidence="3">Belongs to the NSG family.</text>
</comment>
<organism evidence="9 10">
    <name type="scientific">Triplophysa tibetana</name>
    <dbReference type="NCBI Taxonomy" id="1572043"/>
    <lineage>
        <taxon>Eukaryota</taxon>
        <taxon>Metazoa</taxon>
        <taxon>Chordata</taxon>
        <taxon>Craniata</taxon>
        <taxon>Vertebrata</taxon>
        <taxon>Euteleostomi</taxon>
        <taxon>Actinopterygii</taxon>
        <taxon>Neopterygii</taxon>
        <taxon>Teleostei</taxon>
        <taxon>Ostariophysi</taxon>
        <taxon>Cypriniformes</taxon>
        <taxon>Nemacheilidae</taxon>
        <taxon>Triplophysa</taxon>
    </lineage>
</organism>
<name>A0A5A9PLZ7_9TELE</name>
<evidence type="ECO:0000256" key="7">
    <source>
        <dbReference type="ARBA" id="ARBA00023329"/>
    </source>
</evidence>
<comment type="caution">
    <text evidence="9">The sequence shown here is derived from an EMBL/GenBank/DDBJ whole genome shotgun (WGS) entry which is preliminary data.</text>
</comment>
<keyword evidence="6 8" id="KW-0472">Membrane</keyword>
<dbReference type="Proteomes" id="UP000324632">
    <property type="component" value="Chromosome 4"/>
</dbReference>
<evidence type="ECO:0000256" key="2">
    <source>
        <dbReference type="ARBA" id="ARBA00004167"/>
    </source>
</evidence>
<keyword evidence="10" id="KW-1185">Reference proteome</keyword>